<keyword evidence="2" id="KW-1185">Reference proteome</keyword>
<proteinExistence type="predicted"/>
<dbReference type="Proteomes" id="UP000317496">
    <property type="component" value="Chromosome"/>
</dbReference>
<dbReference type="EMBL" id="CP041636">
    <property type="protein sequence ID" value="QDO99304.1"/>
    <property type="molecule type" value="Genomic_DNA"/>
</dbReference>
<name>A0A516H696_9PROT</name>
<evidence type="ECO:0000313" key="1">
    <source>
        <dbReference type="EMBL" id="QDO99304.1"/>
    </source>
</evidence>
<sequence>MAMNEEEQSKVTRESFVATWEALINGGVSREIVAAIAMSMALAELTSLFGKAVTAHGLEKLPDTIRSGAFDAKK</sequence>
<organism evidence="1 2">
    <name type="scientific">Ferrovibrio terrae</name>
    <dbReference type="NCBI Taxonomy" id="2594003"/>
    <lineage>
        <taxon>Bacteria</taxon>
        <taxon>Pseudomonadati</taxon>
        <taxon>Pseudomonadota</taxon>
        <taxon>Alphaproteobacteria</taxon>
        <taxon>Rhodospirillales</taxon>
        <taxon>Rhodospirillaceae</taxon>
        <taxon>Ferrovibrio</taxon>
    </lineage>
</organism>
<dbReference type="AlphaFoldDB" id="A0A516H696"/>
<reference evidence="1 2" key="1">
    <citation type="submission" date="2019-07" db="EMBL/GenBank/DDBJ databases">
        <title>Genome sequencing for Ferrovibrio sp. K5.</title>
        <authorList>
            <person name="Park S.-J."/>
        </authorList>
    </citation>
    <scope>NUCLEOTIDE SEQUENCE [LARGE SCALE GENOMIC DNA]</scope>
    <source>
        <strain evidence="1 2">K5</strain>
    </source>
</reference>
<protein>
    <submittedName>
        <fullName evidence="1">Uncharacterized protein</fullName>
    </submittedName>
</protein>
<accession>A0A516H696</accession>
<dbReference type="KEGG" id="fer:FNB15_19380"/>
<dbReference type="RefSeq" id="WP_144258300.1">
    <property type="nucleotide sequence ID" value="NZ_CP041636.1"/>
</dbReference>
<evidence type="ECO:0000313" key="2">
    <source>
        <dbReference type="Proteomes" id="UP000317496"/>
    </source>
</evidence>
<gene>
    <name evidence="1" type="ORF">FNB15_19380</name>
</gene>